<comment type="caution">
    <text evidence="1">The sequence shown here is derived from an EMBL/GenBank/DDBJ whole genome shotgun (WGS) entry which is preliminary data.</text>
</comment>
<evidence type="ECO:0000313" key="2">
    <source>
        <dbReference type="Proteomes" id="UP001153404"/>
    </source>
</evidence>
<dbReference type="Gene3D" id="3.40.50.1980">
    <property type="entry name" value="Nitrogenase molybdenum iron protein domain"/>
    <property type="match status" value="1"/>
</dbReference>
<dbReference type="RefSeq" id="WP_277529506.1">
    <property type="nucleotide sequence ID" value="NZ_JAPDIA010000002.1"/>
</dbReference>
<dbReference type="EMBL" id="JAPDIA010000002">
    <property type="protein sequence ID" value="MDG0808734.1"/>
    <property type="molecule type" value="Genomic_DNA"/>
</dbReference>
<dbReference type="Proteomes" id="UP001153404">
    <property type="component" value="Unassembled WGS sequence"/>
</dbReference>
<protein>
    <submittedName>
        <fullName evidence="1">Uncharacterized protein</fullName>
    </submittedName>
</protein>
<gene>
    <name evidence="1" type="ORF">OMP40_04515</name>
</gene>
<keyword evidence="2" id="KW-1185">Reference proteome</keyword>
<organism evidence="1 2">
    <name type="scientific">Cohnella rhizosphaerae</name>
    <dbReference type="NCBI Taxonomy" id="1457232"/>
    <lineage>
        <taxon>Bacteria</taxon>
        <taxon>Bacillati</taxon>
        <taxon>Bacillota</taxon>
        <taxon>Bacilli</taxon>
        <taxon>Bacillales</taxon>
        <taxon>Paenibacillaceae</taxon>
        <taxon>Cohnella</taxon>
    </lineage>
</organism>
<proteinExistence type="predicted"/>
<name>A0A9X4KTV3_9BACL</name>
<evidence type="ECO:0000313" key="1">
    <source>
        <dbReference type="EMBL" id="MDG0808734.1"/>
    </source>
</evidence>
<reference evidence="1" key="1">
    <citation type="submission" date="2022-10" db="EMBL/GenBank/DDBJ databases">
        <title>Comparative genomic analysis of Cohnella hashimotonis sp. nov., isolated from the International Space Station.</title>
        <authorList>
            <person name="Simpson A."/>
            <person name="Venkateswaran K."/>
        </authorList>
    </citation>
    <scope>NUCLEOTIDE SEQUENCE</scope>
    <source>
        <strain evidence="1">DSM 28161</strain>
    </source>
</reference>
<accession>A0A9X4KTV3</accession>
<dbReference type="AlphaFoldDB" id="A0A9X4KTV3"/>
<sequence>MNLSWSLSPEARLIAVADKLGKQEEAARWLAAFRKRSEETAERLGPGPGGARTVTFIWTNGLPESVQVYKEAGLMRHLGWRSPKAVGERQTGDRSLFKFDIPSDICRITRERRCLSSSVRTSDPGCSSSASGRARCGRSWKPYAGGRCTYWGRNGCATIPCRSRDNCSSCLLS</sequence>